<evidence type="ECO:0000259" key="4">
    <source>
        <dbReference type="Pfam" id="PF08545"/>
    </source>
</evidence>
<evidence type="ECO:0000313" key="5">
    <source>
        <dbReference type="EMBL" id="GHF78251.1"/>
    </source>
</evidence>
<proteinExistence type="predicted"/>
<dbReference type="OrthoDB" id="7055207at2"/>
<dbReference type="Proteomes" id="UP000658656">
    <property type="component" value="Unassembled WGS sequence"/>
</dbReference>
<dbReference type="SUPFAM" id="SSF53901">
    <property type="entry name" value="Thiolase-like"/>
    <property type="match status" value="1"/>
</dbReference>
<feature type="domain" description="Beta-ketoacyl-[acyl-carrier-protein] synthase III C-terminal" evidence="3">
    <location>
        <begin position="247"/>
        <end position="337"/>
    </location>
</feature>
<dbReference type="PANTHER" id="PTHR34069:SF2">
    <property type="entry name" value="BETA-KETOACYL-[ACYL-CARRIER-PROTEIN] SYNTHASE III"/>
    <property type="match status" value="1"/>
</dbReference>
<dbReference type="InterPro" id="IPR016039">
    <property type="entry name" value="Thiolase-like"/>
</dbReference>
<keyword evidence="2" id="KW-0012">Acyltransferase</keyword>
<dbReference type="Pfam" id="PF08545">
    <property type="entry name" value="ACP_syn_III"/>
    <property type="match status" value="1"/>
</dbReference>
<evidence type="ECO:0008006" key="7">
    <source>
        <dbReference type="Google" id="ProtNLM"/>
    </source>
</evidence>
<dbReference type="InterPro" id="IPR013751">
    <property type="entry name" value="ACP_syn_III_N"/>
</dbReference>
<dbReference type="Gene3D" id="3.40.47.10">
    <property type="match status" value="2"/>
</dbReference>
<reference evidence="5" key="2">
    <citation type="submission" date="2020-09" db="EMBL/GenBank/DDBJ databases">
        <authorList>
            <person name="Sun Q."/>
            <person name="Zhou Y."/>
        </authorList>
    </citation>
    <scope>NUCLEOTIDE SEQUENCE</scope>
    <source>
        <strain evidence="5">CGMCC 4.7679</strain>
    </source>
</reference>
<dbReference type="EMBL" id="BNAV01000012">
    <property type="protein sequence ID" value="GHF78251.1"/>
    <property type="molecule type" value="Genomic_DNA"/>
</dbReference>
<keyword evidence="1" id="KW-0808">Transferase</keyword>
<dbReference type="GO" id="GO:0044550">
    <property type="term" value="P:secondary metabolite biosynthetic process"/>
    <property type="evidence" value="ECO:0007669"/>
    <property type="project" value="TreeGrafter"/>
</dbReference>
<evidence type="ECO:0000313" key="6">
    <source>
        <dbReference type="Proteomes" id="UP000658656"/>
    </source>
</evidence>
<evidence type="ECO:0000256" key="2">
    <source>
        <dbReference type="ARBA" id="ARBA00023315"/>
    </source>
</evidence>
<comment type="caution">
    <text evidence="5">The sequence shown here is derived from an EMBL/GenBank/DDBJ whole genome shotgun (WGS) entry which is preliminary data.</text>
</comment>
<reference evidence="5" key="1">
    <citation type="journal article" date="2014" name="Int. J. Syst. Evol. Microbiol.">
        <title>Complete genome sequence of Corynebacterium casei LMG S-19264T (=DSM 44701T), isolated from a smear-ripened cheese.</title>
        <authorList>
            <consortium name="US DOE Joint Genome Institute (JGI-PGF)"/>
            <person name="Walter F."/>
            <person name="Albersmeier A."/>
            <person name="Kalinowski J."/>
            <person name="Ruckert C."/>
        </authorList>
    </citation>
    <scope>NUCLEOTIDE SEQUENCE</scope>
    <source>
        <strain evidence="5">CGMCC 4.7679</strain>
    </source>
</reference>
<gene>
    <name evidence="5" type="ORF">GCM10017566_60660</name>
</gene>
<dbReference type="GO" id="GO:0004315">
    <property type="term" value="F:3-oxoacyl-[acyl-carrier-protein] synthase activity"/>
    <property type="evidence" value="ECO:0007669"/>
    <property type="project" value="InterPro"/>
</dbReference>
<dbReference type="RefSeq" id="WP_145935137.1">
    <property type="nucleotide sequence ID" value="NZ_BNAV01000012.1"/>
</dbReference>
<dbReference type="PANTHER" id="PTHR34069">
    <property type="entry name" value="3-OXOACYL-[ACYL-CARRIER-PROTEIN] SYNTHASE 3"/>
    <property type="match status" value="1"/>
</dbReference>
<dbReference type="CDD" id="cd00827">
    <property type="entry name" value="init_cond_enzymes"/>
    <property type="match status" value="1"/>
</dbReference>
<organism evidence="5 6">
    <name type="scientific">Amycolatopsis bartoniae</name>
    <dbReference type="NCBI Taxonomy" id="941986"/>
    <lineage>
        <taxon>Bacteria</taxon>
        <taxon>Bacillati</taxon>
        <taxon>Actinomycetota</taxon>
        <taxon>Actinomycetes</taxon>
        <taxon>Pseudonocardiales</taxon>
        <taxon>Pseudonocardiaceae</taxon>
        <taxon>Amycolatopsis</taxon>
    </lineage>
</organism>
<evidence type="ECO:0000259" key="3">
    <source>
        <dbReference type="Pfam" id="PF08541"/>
    </source>
</evidence>
<protein>
    <recommendedName>
        <fullName evidence="7">3-oxoacyl-ACP synthase</fullName>
    </recommendedName>
</protein>
<keyword evidence="6" id="KW-1185">Reference proteome</keyword>
<dbReference type="AlphaFoldDB" id="A0A8H9MF17"/>
<evidence type="ECO:0000256" key="1">
    <source>
        <dbReference type="ARBA" id="ARBA00022679"/>
    </source>
</evidence>
<accession>A0A8H9MF17</accession>
<dbReference type="GO" id="GO:0006633">
    <property type="term" value="P:fatty acid biosynthetic process"/>
    <property type="evidence" value="ECO:0007669"/>
    <property type="project" value="InterPro"/>
</dbReference>
<sequence length="341" mass="36695">MKVNDVFFAGIGTADTDFVETADAVDRGWYGAEEREQSRLLSITVAGTRPAPDLAVEAAQRALEQAGRAPAEFGGVFHTNVHPQGPDGWSAQHYINRNTVNQPVTSIEVHNGCLGSFATLHLATCFLQADPNRVSVLLTAGDNFGTPAVDRWRATTLFVLADGGGALVLSKKPGFARLLSVHAVSDPELELRDRAGENIFPPSLTVGKALNFDERWARFGQQMVEGTLPPMGDFGGVMIEAAKTAMDEADTSLERIARVVHDGFTWQGLRDVFLDPIGVEESHGIWDFTRRHGHAGPVDMIRGLEHVWRTGQVVPGDKVLLVGGAPGMEAACAVVEIVQAP</sequence>
<dbReference type="Pfam" id="PF08541">
    <property type="entry name" value="ACP_syn_III_C"/>
    <property type="match status" value="1"/>
</dbReference>
<feature type="domain" description="Beta-ketoacyl-[acyl-carrier-protein] synthase III N-terminal" evidence="4">
    <location>
        <begin position="108"/>
        <end position="186"/>
    </location>
</feature>
<dbReference type="InterPro" id="IPR013747">
    <property type="entry name" value="ACP_syn_III_C"/>
</dbReference>
<name>A0A8H9MF17_9PSEU</name>